<dbReference type="AlphaFoldDB" id="A0A6A4GNQ8"/>
<keyword evidence="1" id="KW-0812">Transmembrane</keyword>
<accession>A0A6A4GNQ8</accession>
<evidence type="ECO:0000256" key="1">
    <source>
        <dbReference type="SAM" id="Phobius"/>
    </source>
</evidence>
<name>A0A6A4GNQ8_9AGAR</name>
<keyword evidence="1" id="KW-0472">Membrane</keyword>
<sequence length="54" mass="6485">MHHNTVQIMWGLLDLSYMYLTFVKLNEQLEQWGIYGLYLGMKVIWLLVPIGDIW</sequence>
<dbReference type="Proteomes" id="UP000799118">
    <property type="component" value="Unassembled WGS sequence"/>
</dbReference>
<gene>
    <name evidence="2" type="ORF">BT96DRAFT_1005574</name>
</gene>
<protein>
    <submittedName>
        <fullName evidence="2">Uncharacterized protein</fullName>
    </submittedName>
</protein>
<proteinExistence type="predicted"/>
<evidence type="ECO:0000313" key="2">
    <source>
        <dbReference type="EMBL" id="KAE9386960.1"/>
    </source>
</evidence>
<reference evidence="2" key="1">
    <citation type="journal article" date="2019" name="Environ. Microbiol.">
        <title>Fungal ecological strategies reflected in gene transcription - a case study of two litter decomposers.</title>
        <authorList>
            <person name="Barbi F."/>
            <person name="Kohler A."/>
            <person name="Barry K."/>
            <person name="Baskaran P."/>
            <person name="Daum C."/>
            <person name="Fauchery L."/>
            <person name="Ihrmark K."/>
            <person name="Kuo A."/>
            <person name="LaButti K."/>
            <person name="Lipzen A."/>
            <person name="Morin E."/>
            <person name="Grigoriev I.V."/>
            <person name="Henrissat B."/>
            <person name="Lindahl B."/>
            <person name="Martin F."/>
        </authorList>
    </citation>
    <scope>NUCLEOTIDE SEQUENCE</scope>
    <source>
        <strain evidence="2">JB14</strain>
    </source>
</reference>
<keyword evidence="3" id="KW-1185">Reference proteome</keyword>
<keyword evidence="1" id="KW-1133">Transmembrane helix</keyword>
<dbReference type="EMBL" id="ML769834">
    <property type="protein sequence ID" value="KAE9386960.1"/>
    <property type="molecule type" value="Genomic_DNA"/>
</dbReference>
<evidence type="ECO:0000313" key="3">
    <source>
        <dbReference type="Proteomes" id="UP000799118"/>
    </source>
</evidence>
<organism evidence="2 3">
    <name type="scientific">Gymnopus androsaceus JB14</name>
    <dbReference type="NCBI Taxonomy" id="1447944"/>
    <lineage>
        <taxon>Eukaryota</taxon>
        <taxon>Fungi</taxon>
        <taxon>Dikarya</taxon>
        <taxon>Basidiomycota</taxon>
        <taxon>Agaricomycotina</taxon>
        <taxon>Agaricomycetes</taxon>
        <taxon>Agaricomycetidae</taxon>
        <taxon>Agaricales</taxon>
        <taxon>Marasmiineae</taxon>
        <taxon>Omphalotaceae</taxon>
        <taxon>Gymnopus</taxon>
    </lineage>
</organism>
<feature type="transmembrane region" description="Helical" evidence="1">
    <location>
        <begin position="32"/>
        <end position="51"/>
    </location>
</feature>